<proteinExistence type="predicted"/>
<evidence type="ECO:0008006" key="5">
    <source>
        <dbReference type="Google" id="ProtNLM"/>
    </source>
</evidence>
<protein>
    <recommendedName>
        <fullName evidence="5">LysR substrate-binding domain-containing protein</fullName>
    </recommendedName>
</protein>
<dbReference type="Proteomes" id="UP001243846">
    <property type="component" value="Unassembled WGS sequence"/>
</dbReference>
<sequence>MPRLVAGPLIEAGRLVALPFTLDARPFLQLRHLERHFSRAARAFADLVAGHAGAEGSGGSVDDAPQPVLHAE</sequence>
<gene>
    <name evidence="2" type="ORF">QWZ10_23000</name>
    <name evidence="3" type="ORF">QWZ10_24830</name>
</gene>
<keyword evidence="4" id="KW-1185">Reference proteome</keyword>
<accession>A0ABT8DES7</accession>
<organism evidence="3 4">
    <name type="scientific">Paracoccus cavernae</name>
    <dbReference type="NCBI Taxonomy" id="1571207"/>
    <lineage>
        <taxon>Bacteria</taxon>
        <taxon>Pseudomonadati</taxon>
        <taxon>Pseudomonadota</taxon>
        <taxon>Alphaproteobacteria</taxon>
        <taxon>Rhodobacterales</taxon>
        <taxon>Paracoccaceae</taxon>
        <taxon>Paracoccus</taxon>
    </lineage>
</organism>
<dbReference type="EMBL" id="JAUFRC010000003">
    <property type="protein sequence ID" value="MDN3713927.1"/>
    <property type="molecule type" value="Genomic_DNA"/>
</dbReference>
<comment type="caution">
    <text evidence="3">The sequence shown here is derived from an EMBL/GenBank/DDBJ whole genome shotgun (WGS) entry which is preliminary data.</text>
</comment>
<evidence type="ECO:0000256" key="1">
    <source>
        <dbReference type="SAM" id="MobiDB-lite"/>
    </source>
</evidence>
<reference evidence="3" key="3">
    <citation type="submission" date="2023-06" db="EMBL/GenBank/DDBJ databases">
        <authorList>
            <person name="Lucena T."/>
            <person name="Sun Q."/>
        </authorList>
    </citation>
    <scope>NUCLEOTIDE SEQUENCE</scope>
    <source>
        <strain evidence="3">CECT 8482</strain>
    </source>
</reference>
<reference evidence="4" key="2">
    <citation type="journal article" date="2019" name="Int. J. Syst. Evol. Microbiol.">
        <title>The Global Catalogue of Microorganisms (GCM) 10K type strain sequencing project: providing services to taxonomists for standard genome sequencing and annotation.</title>
        <authorList>
            <consortium name="The Broad Institute Genomics Platform"/>
            <consortium name="The Broad Institute Genome Sequencing Center for Infectious Disease"/>
            <person name="Wu L."/>
            <person name="Ma J."/>
        </authorList>
    </citation>
    <scope>NUCLEOTIDE SEQUENCE [LARGE SCALE GENOMIC DNA]</scope>
    <source>
        <strain evidence="4">CECT 8482</strain>
    </source>
</reference>
<evidence type="ECO:0000313" key="3">
    <source>
        <dbReference type="EMBL" id="MDN3714218.1"/>
    </source>
</evidence>
<dbReference type="EMBL" id="JAUFRC010000003">
    <property type="protein sequence ID" value="MDN3714218.1"/>
    <property type="molecule type" value="Genomic_DNA"/>
</dbReference>
<evidence type="ECO:0000313" key="4">
    <source>
        <dbReference type="Proteomes" id="UP001243846"/>
    </source>
</evidence>
<evidence type="ECO:0000313" key="2">
    <source>
        <dbReference type="EMBL" id="MDN3713927.1"/>
    </source>
</evidence>
<name>A0ABT8DES7_9RHOB</name>
<reference evidence="3" key="1">
    <citation type="journal article" date="2014" name="Int. J. Syst. Evol. Microbiol.">
        <title>Complete genome of a new Firmicutes species belonging to the dominant human colonic microbiota ('Ruminococcus bicirculans') reveals two chromosomes and a selective capacity to utilize plant glucans.</title>
        <authorList>
            <consortium name="NISC Comparative Sequencing Program"/>
            <person name="Wegmann U."/>
            <person name="Louis P."/>
            <person name="Goesmann A."/>
            <person name="Henrissat B."/>
            <person name="Duncan S.H."/>
            <person name="Flint H.J."/>
        </authorList>
    </citation>
    <scope>NUCLEOTIDE SEQUENCE</scope>
    <source>
        <strain evidence="3">CECT 8482</strain>
    </source>
</reference>
<dbReference type="SUPFAM" id="SSF53850">
    <property type="entry name" value="Periplasmic binding protein-like II"/>
    <property type="match status" value="1"/>
</dbReference>
<feature type="region of interest" description="Disordered" evidence="1">
    <location>
        <begin position="52"/>
        <end position="72"/>
    </location>
</feature>